<organism evidence="1 2">
    <name type="scientific">Naganishia vaughanmartiniae</name>
    <dbReference type="NCBI Taxonomy" id="1424756"/>
    <lineage>
        <taxon>Eukaryota</taxon>
        <taxon>Fungi</taxon>
        <taxon>Dikarya</taxon>
        <taxon>Basidiomycota</taxon>
        <taxon>Agaricomycotina</taxon>
        <taxon>Tremellomycetes</taxon>
        <taxon>Filobasidiales</taxon>
        <taxon>Filobasidiaceae</taxon>
        <taxon>Naganishia</taxon>
    </lineage>
</organism>
<gene>
    <name evidence="1" type="ORF">QFC22_005867</name>
</gene>
<protein>
    <submittedName>
        <fullName evidence="1">Uncharacterized protein</fullName>
    </submittedName>
</protein>
<dbReference type="Proteomes" id="UP001243375">
    <property type="component" value="Unassembled WGS sequence"/>
</dbReference>
<accession>A0ACC2WU43</accession>
<comment type="caution">
    <text evidence="1">The sequence shown here is derived from an EMBL/GenBank/DDBJ whole genome shotgun (WGS) entry which is preliminary data.</text>
</comment>
<keyword evidence="2" id="KW-1185">Reference proteome</keyword>
<dbReference type="EMBL" id="JASBWU010000020">
    <property type="protein sequence ID" value="KAJ9114047.1"/>
    <property type="molecule type" value="Genomic_DNA"/>
</dbReference>
<name>A0ACC2WU43_9TREE</name>
<sequence length="570" mass="64742">MLTTSTPFFIIFHCKPPNRLMSSNILSFSFNPCPTQAEFQQAWTASLEQAQLQLEFLEKPLNHEEAKQYLQSLDKVDAICSRFDLQGRTWDKYHPDASMRDESVRARDAFAAVLASIESSSAIAENVAKVEASGLISDPDGVRLLCKWKQTLAREGAYLPAEKKARVQHLTVAIQAKANEYSRNIQNDSTTLDFTWCELRGLPLEYLDERADGSVNGAVRAYRKALDIEPILEFCELQPTREKAYRHLYNKGGPENEKVLSELLVLRQEKAELLGYPNWAAYEMGPGLINNVKDAQDFLQETRQVIDNAADVELLHLQKYMAGRHVDKLQLWDLAYVQNLLKSELLDGFDPKSTRQYFQVDKVLPGLRSIVESMFSLRFEKMLDCEAWHPTISVFQVYDTTCREEKLLGRIFFDLFSRQGKQDGYWGTTICKPIMNSQLGEVIVVSSLSNAPGACMSFDQVKDGFRVFGHCVHVLLSANQYARFSGLTHIEHDFAGTSSQLLGHWMRYPQLFDFATNKNGERIPKGDMVNLFKAGDIGQATLRRRWMIDCQVSVCRLSTLTVALILAFIV</sequence>
<reference evidence="1" key="1">
    <citation type="submission" date="2023-04" db="EMBL/GenBank/DDBJ databases">
        <title>Draft Genome sequencing of Naganishia species isolated from polar environments using Oxford Nanopore Technology.</title>
        <authorList>
            <person name="Leo P."/>
            <person name="Venkateswaran K."/>
        </authorList>
    </citation>
    <scope>NUCLEOTIDE SEQUENCE</scope>
    <source>
        <strain evidence="1">MNA-CCFEE 5425</strain>
    </source>
</reference>
<proteinExistence type="predicted"/>
<evidence type="ECO:0000313" key="2">
    <source>
        <dbReference type="Proteomes" id="UP001243375"/>
    </source>
</evidence>
<evidence type="ECO:0000313" key="1">
    <source>
        <dbReference type="EMBL" id="KAJ9114047.1"/>
    </source>
</evidence>